<accession>A0A1F6MRD2</accession>
<name>A0A1F6MRD2_9BACT</name>
<dbReference type="STRING" id="1798692.A3G00_03705"/>
<evidence type="ECO:0008006" key="3">
    <source>
        <dbReference type="Google" id="ProtNLM"/>
    </source>
</evidence>
<dbReference type="NCBIfam" id="TIGR04256">
    <property type="entry name" value="GxxExxY"/>
    <property type="match status" value="1"/>
</dbReference>
<sequence>MEDKLLYKDLTYEIRGILFETHNELGRMLNEKQYADYLEEKFKYHGLIYKREEFVFGNTLMERKRRCRTDFIIENKIIVELKAVSLLTKDDYFQCQRYLATAGLELALLVNFRTKYLTIKRILNHELYNQKLANHDRPQSHP</sequence>
<protein>
    <recommendedName>
        <fullName evidence="3">GxxExxY protein</fullName>
    </recommendedName>
</protein>
<organism evidence="1 2">
    <name type="scientific">Candidatus Magasanikbacteria bacterium RIFCSPLOWO2_12_FULL_43_12</name>
    <dbReference type="NCBI Taxonomy" id="1798692"/>
    <lineage>
        <taxon>Bacteria</taxon>
        <taxon>Candidatus Magasanikiibacteriota</taxon>
    </lineage>
</organism>
<dbReference type="EMBL" id="MFQN01000033">
    <property type="protein sequence ID" value="OGH73983.1"/>
    <property type="molecule type" value="Genomic_DNA"/>
</dbReference>
<gene>
    <name evidence="1" type="ORF">A3G00_03705</name>
</gene>
<evidence type="ECO:0000313" key="1">
    <source>
        <dbReference type="EMBL" id="OGH73983.1"/>
    </source>
</evidence>
<dbReference type="InterPro" id="IPR026350">
    <property type="entry name" value="GxxExxY"/>
</dbReference>
<proteinExistence type="predicted"/>
<dbReference type="AlphaFoldDB" id="A0A1F6MRD2"/>
<evidence type="ECO:0000313" key="2">
    <source>
        <dbReference type="Proteomes" id="UP000178347"/>
    </source>
</evidence>
<dbReference type="Proteomes" id="UP000178347">
    <property type="component" value="Unassembled WGS sequence"/>
</dbReference>
<reference evidence="1 2" key="1">
    <citation type="journal article" date="2016" name="Nat. Commun.">
        <title>Thousands of microbial genomes shed light on interconnected biogeochemical processes in an aquifer system.</title>
        <authorList>
            <person name="Anantharaman K."/>
            <person name="Brown C.T."/>
            <person name="Hug L.A."/>
            <person name="Sharon I."/>
            <person name="Castelle C.J."/>
            <person name="Probst A.J."/>
            <person name="Thomas B.C."/>
            <person name="Singh A."/>
            <person name="Wilkins M.J."/>
            <person name="Karaoz U."/>
            <person name="Brodie E.L."/>
            <person name="Williams K.H."/>
            <person name="Hubbard S.S."/>
            <person name="Banfield J.F."/>
        </authorList>
    </citation>
    <scope>NUCLEOTIDE SEQUENCE [LARGE SCALE GENOMIC DNA]</scope>
</reference>
<comment type="caution">
    <text evidence="1">The sequence shown here is derived from an EMBL/GenBank/DDBJ whole genome shotgun (WGS) entry which is preliminary data.</text>
</comment>
<dbReference type="Pfam" id="PF13366">
    <property type="entry name" value="PDDEXK_3"/>
    <property type="match status" value="1"/>
</dbReference>